<dbReference type="PANTHER" id="PTHR43470:SF5">
    <property type="entry name" value="PHOSPHATE TRANSPORT SYSTEM PERMEASE PROTEIN PSTA"/>
    <property type="match status" value="1"/>
</dbReference>
<evidence type="ECO:0000256" key="3">
    <source>
        <dbReference type="ARBA" id="ARBA00016864"/>
    </source>
</evidence>
<comment type="subcellular location">
    <subcellularLocation>
        <location evidence="9">Cell inner membrane</location>
        <topology evidence="9">Multi-pass membrane protein</topology>
    </subcellularLocation>
    <subcellularLocation>
        <location evidence="1">Cell membrane</location>
        <topology evidence="1">Multi-pass membrane protein</topology>
    </subcellularLocation>
</comment>
<feature type="transmembrane region" description="Helical" evidence="9">
    <location>
        <begin position="328"/>
        <end position="350"/>
    </location>
</feature>
<name>A0A8J7M6R7_9RHOB</name>
<feature type="transmembrane region" description="Helical" evidence="9">
    <location>
        <begin position="216"/>
        <end position="237"/>
    </location>
</feature>
<dbReference type="PROSITE" id="PS50928">
    <property type="entry name" value="ABC_TM1"/>
    <property type="match status" value="1"/>
</dbReference>
<dbReference type="GO" id="GO:0035435">
    <property type="term" value="P:phosphate ion transmembrane transport"/>
    <property type="evidence" value="ECO:0007669"/>
    <property type="project" value="InterPro"/>
</dbReference>
<organism evidence="11 12">
    <name type="scientific">Thermohalobaculum xanthum</name>
    <dbReference type="NCBI Taxonomy" id="2753746"/>
    <lineage>
        <taxon>Bacteria</taxon>
        <taxon>Pseudomonadati</taxon>
        <taxon>Pseudomonadota</taxon>
        <taxon>Alphaproteobacteria</taxon>
        <taxon>Rhodobacterales</taxon>
        <taxon>Paracoccaceae</taxon>
        <taxon>Thermohalobaculum</taxon>
    </lineage>
</organism>
<dbReference type="Gene3D" id="1.10.3720.10">
    <property type="entry name" value="MetI-like"/>
    <property type="match status" value="1"/>
</dbReference>
<dbReference type="InterPro" id="IPR000515">
    <property type="entry name" value="MetI-like"/>
</dbReference>
<feature type="transmembrane region" description="Helical" evidence="9">
    <location>
        <begin position="257"/>
        <end position="279"/>
    </location>
</feature>
<dbReference type="SUPFAM" id="SSF161098">
    <property type="entry name" value="MetI-like"/>
    <property type="match status" value="1"/>
</dbReference>
<protein>
    <recommendedName>
        <fullName evidence="3 9">Phosphate transport system permease protein PstA</fullName>
    </recommendedName>
</protein>
<dbReference type="GO" id="GO:0005886">
    <property type="term" value="C:plasma membrane"/>
    <property type="evidence" value="ECO:0007669"/>
    <property type="project" value="UniProtKB-SubCell"/>
</dbReference>
<evidence type="ECO:0000256" key="4">
    <source>
        <dbReference type="ARBA" id="ARBA00022448"/>
    </source>
</evidence>
<evidence type="ECO:0000256" key="9">
    <source>
        <dbReference type="RuleBase" id="RU363043"/>
    </source>
</evidence>
<feature type="transmembrane region" description="Helical" evidence="9">
    <location>
        <begin position="402"/>
        <end position="422"/>
    </location>
</feature>
<keyword evidence="8 9" id="KW-0472">Membrane</keyword>
<dbReference type="PANTHER" id="PTHR43470">
    <property type="entry name" value="PHOSPHATE TRANSPORT SYSTEM PERMEASE PROTEIN PSTA-RELATED"/>
    <property type="match status" value="1"/>
</dbReference>
<keyword evidence="7 9" id="KW-1133">Transmembrane helix</keyword>
<evidence type="ECO:0000256" key="6">
    <source>
        <dbReference type="ARBA" id="ARBA00022692"/>
    </source>
</evidence>
<sequence>MTDLASSAPQRIDWSDAELRKRLARRHSGDKWLKFAGIAALAISFSMLGILVLSLVSNGFAAFTQTHLKLEFEISADRVSAEDPAAGNYRAIVRDAMLGLFPEVTSRADQREIANIPSNGAQYILRDRVVADPALIGTRVTLSVPVSDPYDQLAKGLVDRKTPEANRRVNDQEIAWFDRLEEKGLVSKPLNTGLITNADSRFPELAGLRGAILGSFYALLVCFLISFPVGIAAAIYLEEFAPKNKLTDTVEININNLAAVPSVVFGLLALAVFIGWFGLPRSAPLVGGMTLALMTLPTIIIATRAAVKAVPPSIREAALGIGASKHQVVFGHVLPLAMPGILTGTIIGLAQALGETAPLLLIGMNAFITQAPGGILDSSTALPTQIFIWADSPERGFVSRTSAAICVLLVFLILMNALAVVLRKRFERRW</sequence>
<dbReference type="InterPro" id="IPR035906">
    <property type="entry name" value="MetI-like_sf"/>
</dbReference>
<feature type="domain" description="ABC transmembrane type-1" evidence="10">
    <location>
        <begin position="212"/>
        <end position="419"/>
    </location>
</feature>
<proteinExistence type="inferred from homology"/>
<dbReference type="Pfam" id="PF11812">
    <property type="entry name" value="DUF3333"/>
    <property type="match status" value="1"/>
</dbReference>
<evidence type="ECO:0000256" key="5">
    <source>
        <dbReference type="ARBA" id="ARBA00022475"/>
    </source>
</evidence>
<keyword evidence="12" id="KW-1185">Reference proteome</keyword>
<dbReference type="Pfam" id="PF00528">
    <property type="entry name" value="BPD_transp_1"/>
    <property type="match status" value="1"/>
</dbReference>
<evidence type="ECO:0000256" key="7">
    <source>
        <dbReference type="ARBA" id="ARBA00022989"/>
    </source>
</evidence>
<keyword evidence="4" id="KW-0813">Transport</keyword>
<dbReference type="Proteomes" id="UP000655420">
    <property type="component" value="Unassembled WGS sequence"/>
</dbReference>
<comment type="similarity">
    <text evidence="2 9">Belongs to the binding-protein-dependent transport system permease family. CysTW subfamily.</text>
</comment>
<keyword evidence="6 9" id="KW-0812">Transmembrane</keyword>
<evidence type="ECO:0000256" key="8">
    <source>
        <dbReference type="ARBA" id="ARBA00023136"/>
    </source>
</evidence>
<dbReference type="CDD" id="cd06261">
    <property type="entry name" value="TM_PBP2"/>
    <property type="match status" value="1"/>
</dbReference>
<evidence type="ECO:0000256" key="2">
    <source>
        <dbReference type="ARBA" id="ARBA00007069"/>
    </source>
</evidence>
<feature type="transmembrane region" description="Helical" evidence="9">
    <location>
        <begin position="32"/>
        <end position="56"/>
    </location>
</feature>
<evidence type="ECO:0000256" key="1">
    <source>
        <dbReference type="ARBA" id="ARBA00004651"/>
    </source>
</evidence>
<dbReference type="NCBIfam" id="TIGR00974">
    <property type="entry name" value="3a0107s02c"/>
    <property type="match status" value="1"/>
</dbReference>
<dbReference type="AlphaFoldDB" id="A0A8J7M6R7"/>
<dbReference type="InterPro" id="IPR024573">
    <property type="entry name" value="DUF3333"/>
</dbReference>
<dbReference type="GO" id="GO:0005315">
    <property type="term" value="F:phosphate transmembrane transporter activity"/>
    <property type="evidence" value="ECO:0007669"/>
    <property type="project" value="InterPro"/>
</dbReference>
<accession>A0A8J7M6R7</accession>
<gene>
    <name evidence="11" type="primary">pstA</name>
    <name evidence="11" type="ORF">H0I76_08465</name>
</gene>
<evidence type="ECO:0000313" key="12">
    <source>
        <dbReference type="Proteomes" id="UP000655420"/>
    </source>
</evidence>
<reference evidence="11" key="1">
    <citation type="submission" date="2020-12" db="EMBL/GenBank/DDBJ databases">
        <title>Bacterial taxonomy.</title>
        <authorList>
            <person name="Pan X."/>
        </authorList>
    </citation>
    <scope>NUCLEOTIDE SEQUENCE</scope>
    <source>
        <strain evidence="11">M0105</strain>
    </source>
</reference>
<feature type="transmembrane region" description="Helical" evidence="9">
    <location>
        <begin position="285"/>
        <end position="307"/>
    </location>
</feature>
<evidence type="ECO:0000259" key="10">
    <source>
        <dbReference type="PROSITE" id="PS50928"/>
    </source>
</evidence>
<evidence type="ECO:0000313" key="11">
    <source>
        <dbReference type="EMBL" id="MBK0399220.1"/>
    </source>
</evidence>
<dbReference type="RefSeq" id="WP_200609271.1">
    <property type="nucleotide sequence ID" value="NZ_JAEHHL010000004.1"/>
</dbReference>
<comment type="caution">
    <text evidence="11">The sequence shown here is derived from an EMBL/GenBank/DDBJ whole genome shotgun (WGS) entry which is preliminary data.</text>
</comment>
<keyword evidence="5 9" id="KW-1003">Cell membrane</keyword>
<dbReference type="InterPro" id="IPR005672">
    <property type="entry name" value="Phosphate_PstA"/>
</dbReference>
<dbReference type="EMBL" id="JAEHHL010000004">
    <property type="protein sequence ID" value="MBK0399220.1"/>
    <property type="molecule type" value="Genomic_DNA"/>
</dbReference>